<dbReference type="AlphaFoldDB" id="A0A0C2ER16"/>
<keyword evidence="1" id="KW-0732">Signal</keyword>
<evidence type="ECO:0000313" key="3">
    <source>
        <dbReference type="Proteomes" id="UP000031535"/>
    </source>
</evidence>
<dbReference type="STRING" id="226910.UCMB321_5366"/>
<accession>A0A0C2ER16</accession>
<dbReference type="Proteomes" id="UP000031535">
    <property type="component" value="Unassembled WGS sequence"/>
</dbReference>
<evidence type="ECO:0000256" key="1">
    <source>
        <dbReference type="SAM" id="SignalP"/>
    </source>
</evidence>
<evidence type="ECO:0000313" key="2">
    <source>
        <dbReference type="EMBL" id="KIH81068.1"/>
    </source>
</evidence>
<feature type="signal peptide" evidence="1">
    <location>
        <begin position="1"/>
        <end position="24"/>
    </location>
</feature>
<protein>
    <submittedName>
        <fullName evidence="2">Uncharacterized protein</fullName>
    </submittedName>
</protein>
<name>A0A0C2ER16_9PSED</name>
<gene>
    <name evidence="2" type="ORF">UCMB321_5366</name>
</gene>
<feature type="chain" id="PRO_5002160223" evidence="1">
    <location>
        <begin position="25"/>
        <end position="468"/>
    </location>
</feature>
<dbReference type="RefSeq" id="WP_040071698.1">
    <property type="nucleotide sequence ID" value="NZ_JXDG01000068.1"/>
</dbReference>
<dbReference type="OrthoDB" id="7017493at2"/>
<organism evidence="2 3">
    <name type="scientific">Pseudomonas batumici</name>
    <dbReference type="NCBI Taxonomy" id="226910"/>
    <lineage>
        <taxon>Bacteria</taxon>
        <taxon>Pseudomonadati</taxon>
        <taxon>Pseudomonadota</taxon>
        <taxon>Gammaproteobacteria</taxon>
        <taxon>Pseudomonadales</taxon>
        <taxon>Pseudomonadaceae</taxon>
        <taxon>Pseudomonas</taxon>
    </lineage>
</organism>
<dbReference type="EMBL" id="JXDG01000068">
    <property type="protein sequence ID" value="KIH81068.1"/>
    <property type="molecule type" value="Genomic_DNA"/>
</dbReference>
<dbReference type="PATRIC" id="fig|226910.6.peg.5356"/>
<sequence length="468" mass="52374">MMIAKMCGVLLLVVLAAGSIAVQAVDRGSTESTESIESIESTDAYVRRMAEATVMAWPTLANLFDTTRVFADVQLLVSDGQRAWLMNARGGHEVDMRAVGALGLPFEYRRFEKIEWQGRPALFVGLGQHLPVGEVQRLKHPQAVPELFDLATHEAFHFYAEDDWARGSLSERSSLYPALVEPRLYRNRIIRHLLAAIRGEADALGRASYWYRRWSSEFADEAERIRDTDRSEGSARYVESVAQLLAMGLEPRSPEWEARLLRQLIPLGRADYLAVDHESYALGLLAGYLLDRRRLDWLPRVAQGETPVGLLLGPIAPISDTPDEVLGQRLRESLAGTNRRAAEAVEPFLQRFKDPASRHLLVPGTAMKGSFGSEHSFRLAGIPEIIETGVDALFALKDGRIDLREATVATQLKDACGREELYWVLALSEADFRGHDQGRLRVRRDGLDVDIPYPTRAVDGERSWCART</sequence>
<proteinExistence type="predicted"/>
<reference evidence="2 3" key="1">
    <citation type="submission" date="2015-01" db="EMBL/GenBank/DDBJ databases">
        <title>Complete genome of Pseudomonas batumici UCM B-321 producer of the batumin antibiotic with strong antistaphilococcal and potential anticancer activity.</title>
        <authorList>
            <person name="Klochko V.V."/>
            <person name="Zelena L.B."/>
            <person name="Elena K.A."/>
            <person name="Reva O.N."/>
        </authorList>
    </citation>
    <scope>NUCLEOTIDE SEQUENCE [LARGE SCALE GENOMIC DNA]</scope>
    <source>
        <strain evidence="2 3">UCM B-321</strain>
    </source>
</reference>
<comment type="caution">
    <text evidence="2">The sequence shown here is derived from an EMBL/GenBank/DDBJ whole genome shotgun (WGS) entry which is preliminary data.</text>
</comment>
<keyword evidence="3" id="KW-1185">Reference proteome</keyword>